<organism evidence="2 3">
    <name type="scientific">Treponema peruense</name>
    <dbReference type="NCBI Taxonomy" id="2787628"/>
    <lineage>
        <taxon>Bacteria</taxon>
        <taxon>Pseudomonadati</taxon>
        <taxon>Spirochaetota</taxon>
        <taxon>Spirochaetia</taxon>
        <taxon>Spirochaetales</taxon>
        <taxon>Treponemataceae</taxon>
        <taxon>Treponema</taxon>
    </lineage>
</organism>
<dbReference type="Proteomes" id="UP000595224">
    <property type="component" value="Chromosome"/>
</dbReference>
<reference evidence="2 3" key="1">
    <citation type="submission" date="2020-11" db="EMBL/GenBank/DDBJ databases">
        <title>Treponema Peruensis nv. sp., first commensal Treponema isolated from human feces.</title>
        <authorList>
            <person name="Belkhou C."/>
            <person name="Raes J."/>
        </authorList>
    </citation>
    <scope>NUCLEOTIDE SEQUENCE [LARGE SCALE GENOMIC DNA]</scope>
    <source>
        <strain evidence="2 3">RCC2812</strain>
    </source>
</reference>
<feature type="compositionally biased region" description="Basic residues" evidence="1">
    <location>
        <begin position="1"/>
        <end position="12"/>
    </location>
</feature>
<sequence length="64" mass="7328">MNNHGGSRHGSGRPKGSLNKTQKEDKKEECIYVRCTTEEKTKLQQLAKENNLSVSKYILEKCFN</sequence>
<dbReference type="AlphaFoldDB" id="A0A7T3RBH1"/>
<evidence type="ECO:0000313" key="3">
    <source>
        <dbReference type="Proteomes" id="UP000595224"/>
    </source>
</evidence>
<evidence type="ECO:0000313" key="2">
    <source>
        <dbReference type="EMBL" id="QQA00017.1"/>
    </source>
</evidence>
<evidence type="ECO:0008006" key="4">
    <source>
        <dbReference type="Google" id="ProtNLM"/>
    </source>
</evidence>
<dbReference type="RefSeq" id="WP_198441893.1">
    <property type="nucleotide sequence ID" value="NZ_CP064936.1"/>
</dbReference>
<keyword evidence="3" id="KW-1185">Reference proteome</keyword>
<dbReference type="Pfam" id="PF21983">
    <property type="entry name" value="NikA-like"/>
    <property type="match status" value="1"/>
</dbReference>
<feature type="region of interest" description="Disordered" evidence="1">
    <location>
        <begin position="1"/>
        <end position="26"/>
    </location>
</feature>
<dbReference type="EMBL" id="CP064936">
    <property type="protein sequence ID" value="QQA00017.1"/>
    <property type="molecule type" value="Genomic_DNA"/>
</dbReference>
<dbReference type="KEGG" id="tper:IWA51_06935"/>
<protein>
    <recommendedName>
        <fullName evidence="4">Ribbon-helix-helix protein, copG family</fullName>
    </recommendedName>
</protein>
<evidence type="ECO:0000256" key="1">
    <source>
        <dbReference type="SAM" id="MobiDB-lite"/>
    </source>
</evidence>
<proteinExistence type="predicted"/>
<name>A0A7T3RBH1_9SPIR</name>
<accession>A0A7T3RBH1</accession>
<gene>
    <name evidence="2" type="ORF">IWA51_06935</name>
</gene>
<dbReference type="InterPro" id="IPR053842">
    <property type="entry name" value="NikA-like"/>
</dbReference>